<evidence type="ECO:0000313" key="2">
    <source>
        <dbReference type="Proteomes" id="UP000031465"/>
    </source>
</evidence>
<dbReference type="RefSeq" id="WP_039358197.1">
    <property type="nucleotide sequence ID" value="NZ_JSAN01000065.1"/>
</dbReference>
<sequence>MNLCVDIVNSYQELSKDVHVSKETGLPGITDEVAQKFLNRIGSSASFSHMSISVSMTTQIPLDLCYSLYKFYFYQIKKINDLTDENAILIQLDKTKQIADKAIKEFRECMKLIDVGVTREMAKVLPNFLLNYLYGTEFVKLTGKIDPGCQIEELTNYFMSQVPETKLVNFRLVIQKMRNIHLPSNLWAIDDYRHKVPKQTMIPAEVFARVHHRAMEDMVHLFHQHAANFVDKMLIDEFFEDFPVFQINKERVREFI</sequence>
<accession>A0A0C1JL41</accession>
<name>A0A0C1JL41_9BACT</name>
<comment type="caution">
    <text evidence="1">The sequence shown here is derived from an EMBL/GenBank/DDBJ whole genome shotgun (WGS) entry which is preliminary data.</text>
</comment>
<dbReference type="AlphaFoldDB" id="A0A0C1JL41"/>
<gene>
    <name evidence="1" type="ORF">DB44_CS00070</name>
</gene>
<reference evidence="1 2" key="1">
    <citation type="journal article" date="2014" name="Mol. Biol. Evol.">
        <title>Massive expansion of Ubiquitination-related gene families within the Chlamydiae.</title>
        <authorList>
            <person name="Domman D."/>
            <person name="Collingro A."/>
            <person name="Lagkouvardos I."/>
            <person name="Gehre L."/>
            <person name="Weinmaier T."/>
            <person name="Rattei T."/>
            <person name="Subtil A."/>
            <person name="Horn M."/>
        </authorList>
    </citation>
    <scope>NUCLEOTIDE SEQUENCE [LARGE SCALE GENOMIC DNA]</scope>
    <source>
        <strain evidence="1 2">EI2</strain>
    </source>
</reference>
<proteinExistence type="predicted"/>
<evidence type="ECO:0000313" key="1">
    <source>
        <dbReference type="EMBL" id="KIC72005.1"/>
    </source>
</evidence>
<dbReference type="PATRIC" id="fig|362787.3.peg.1042"/>
<organism evidence="1 2">
    <name type="scientific">Candidatus Protochlamydia amoebophila</name>
    <dbReference type="NCBI Taxonomy" id="362787"/>
    <lineage>
        <taxon>Bacteria</taxon>
        <taxon>Pseudomonadati</taxon>
        <taxon>Chlamydiota</taxon>
        <taxon>Chlamydiia</taxon>
        <taxon>Parachlamydiales</taxon>
        <taxon>Parachlamydiaceae</taxon>
        <taxon>Candidatus Protochlamydia</taxon>
    </lineage>
</organism>
<dbReference type="EMBL" id="JSAN01000065">
    <property type="protein sequence ID" value="KIC72005.1"/>
    <property type="molecule type" value="Genomic_DNA"/>
</dbReference>
<protein>
    <submittedName>
        <fullName evidence="1">Uncharacterized protein</fullName>
    </submittedName>
</protein>
<dbReference type="Proteomes" id="UP000031465">
    <property type="component" value="Unassembled WGS sequence"/>
</dbReference>